<feature type="transmembrane region" description="Helical" evidence="5">
    <location>
        <begin position="218"/>
        <end position="240"/>
    </location>
</feature>
<evidence type="ECO:0000313" key="7">
    <source>
        <dbReference type="Proteomes" id="UP001205920"/>
    </source>
</evidence>
<evidence type="ECO:0000256" key="5">
    <source>
        <dbReference type="SAM" id="Phobius"/>
    </source>
</evidence>
<feature type="transmembrane region" description="Helical" evidence="5">
    <location>
        <begin position="94"/>
        <end position="113"/>
    </location>
</feature>
<evidence type="ECO:0000313" key="6">
    <source>
        <dbReference type="EMBL" id="MCO6394599.1"/>
    </source>
</evidence>
<keyword evidence="3 5" id="KW-1133">Transmembrane helix</keyword>
<dbReference type="RefSeq" id="WP_252931380.1">
    <property type="nucleotide sequence ID" value="NZ_JAEUWV010000007.1"/>
</dbReference>
<feature type="transmembrane region" description="Helical" evidence="5">
    <location>
        <begin position="71"/>
        <end position="88"/>
    </location>
</feature>
<feature type="transmembrane region" description="Helical" evidence="5">
    <location>
        <begin position="152"/>
        <end position="173"/>
    </location>
</feature>
<name>A0AAW5HTE4_9CORY</name>
<comment type="caution">
    <text evidence="6">The sequence shown here is derived from an EMBL/GenBank/DDBJ whole genome shotgun (WGS) entry which is preliminary data.</text>
</comment>
<evidence type="ECO:0000256" key="3">
    <source>
        <dbReference type="ARBA" id="ARBA00022989"/>
    </source>
</evidence>
<comment type="subcellular location">
    <subcellularLocation>
        <location evidence="1">Membrane</location>
        <topology evidence="1">Multi-pass membrane protein</topology>
    </subcellularLocation>
</comment>
<evidence type="ECO:0008006" key="8">
    <source>
        <dbReference type="Google" id="ProtNLM"/>
    </source>
</evidence>
<dbReference type="InterPro" id="IPR038665">
    <property type="entry name" value="Voltage-dep_anion_channel_sf"/>
</dbReference>
<dbReference type="AlphaFoldDB" id="A0AAW5HTE4"/>
<feature type="transmembrane region" description="Helical" evidence="5">
    <location>
        <begin position="125"/>
        <end position="146"/>
    </location>
</feature>
<gene>
    <name evidence="6" type="ORF">JMN37_06365</name>
</gene>
<accession>A0AAW5HTE4</accession>
<keyword evidence="2 5" id="KW-0812">Transmembrane</keyword>
<feature type="transmembrane region" description="Helical" evidence="5">
    <location>
        <begin position="12"/>
        <end position="32"/>
    </location>
</feature>
<dbReference type="Gene3D" id="1.50.10.150">
    <property type="entry name" value="Voltage-dependent anion channel"/>
    <property type="match status" value="1"/>
</dbReference>
<evidence type="ECO:0000256" key="2">
    <source>
        <dbReference type="ARBA" id="ARBA00022692"/>
    </source>
</evidence>
<evidence type="ECO:0000256" key="1">
    <source>
        <dbReference type="ARBA" id="ARBA00004141"/>
    </source>
</evidence>
<feature type="transmembrane region" description="Helical" evidence="5">
    <location>
        <begin position="38"/>
        <end position="59"/>
    </location>
</feature>
<evidence type="ECO:0000256" key="4">
    <source>
        <dbReference type="ARBA" id="ARBA00023136"/>
    </source>
</evidence>
<dbReference type="Proteomes" id="UP001205920">
    <property type="component" value="Unassembled WGS sequence"/>
</dbReference>
<organism evidence="6 7">
    <name type="scientific">Corynebacterium lipophilum</name>
    <dbReference type="NCBI Taxonomy" id="2804918"/>
    <lineage>
        <taxon>Bacteria</taxon>
        <taxon>Bacillati</taxon>
        <taxon>Actinomycetota</taxon>
        <taxon>Actinomycetes</taxon>
        <taxon>Mycobacteriales</taxon>
        <taxon>Corynebacteriaceae</taxon>
        <taxon>Corynebacterium</taxon>
    </lineage>
</organism>
<dbReference type="Pfam" id="PF03595">
    <property type="entry name" value="SLAC1"/>
    <property type="match status" value="1"/>
</dbReference>
<reference evidence="6 7" key="1">
    <citation type="submission" date="2021-01" db="EMBL/GenBank/DDBJ databases">
        <title>Identification and Characterization of Corynebacterium sp.</title>
        <authorList>
            <person name="Luo Q."/>
            <person name="Qu P."/>
            <person name="Chen Q."/>
        </authorList>
    </citation>
    <scope>NUCLEOTIDE SEQUENCE [LARGE SCALE GENOMIC DNA]</scope>
    <source>
        <strain evidence="6 7">MC-18</strain>
    </source>
</reference>
<keyword evidence="7" id="KW-1185">Reference proteome</keyword>
<dbReference type="GO" id="GO:0055085">
    <property type="term" value="P:transmembrane transport"/>
    <property type="evidence" value="ECO:0007669"/>
    <property type="project" value="InterPro"/>
</dbReference>
<proteinExistence type="predicted"/>
<feature type="transmembrane region" description="Helical" evidence="5">
    <location>
        <begin position="278"/>
        <end position="306"/>
    </location>
</feature>
<dbReference type="InterPro" id="IPR004695">
    <property type="entry name" value="SLAC1/Mae1/Ssu1/TehA"/>
</dbReference>
<sequence>MKTRTSYSLPPAGPAWGGSLMGTSLVATLLVISGLDPLAWVVACIGVAILVALVVGFIIYRTPRFHQDMMAPWAMTFIGIMSLGTAWTNLTDNLTYILVGFWVGAPACLAVYANQLRGFQGEPNFAWGLALVGPIMAANTAGTTHAKGGGDIYWILGVCCLVASIGAAYPLFARVYVAAWRRKVDLSGPNAATVWIPLGVVGQTVSAVDLLFGKDAELIVGTVLLIIAIPMIAFAMWHFYPAVAHWVRYSPAWWASTFPTGTISVGSHHLAEVWNLEWLTIIATALPALLVFHWLLCVARCTFWVVRER</sequence>
<dbReference type="EMBL" id="JAEUWV010000007">
    <property type="protein sequence ID" value="MCO6394599.1"/>
    <property type="molecule type" value="Genomic_DNA"/>
</dbReference>
<protein>
    <recommendedName>
        <fullName evidence="8">Tellurite resistance protein-like permease</fullName>
    </recommendedName>
</protein>
<keyword evidence="4 5" id="KW-0472">Membrane</keyword>
<dbReference type="GO" id="GO:0016020">
    <property type="term" value="C:membrane"/>
    <property type="evidence" value="ECO:0007669"/>
    <property type="project" value="UniProtKB-SubCell"/>
</dbReference>